<dbReference type="GO" id="GO:0043139">
    <property type="term" value="F:5'-3' DNA helicase activity"/>
    <property type="evidence" value="ECO:0007669"/>
    <property type="project" value="UniProtKB-EC"/>
</dbReference>
<comment type="cofactor">
    <cofactor evidence="1">
        <name>Mg(2+)</name>
        <dbReference type="ChEBI" id="CHEBI:18420"/>
    </cofactor>
</comment>
<organism evidence="3 4">
    <name type="scientific">Scleroderma citrinum Foug A</name>
    <dbReference type="NCBI Taxonomy" id="1036808"/>
    <lineage>
        <taxon>Eukaryota</taxon>
        <taxon>Fungi</taxon>
        <taxon>Dikarya</taxon>
        <taxon>Basidiomycota</taxon>
        <taxon>Agaricomycotina</taxon>
        <taxon>Agaricomycetes</taxon>
        <taxon>Agaricomycetidae</taxon>
        <taxon>Boletales</taxon>
        <taxon>Sclerodermatineae</taxon>
        <taxon>Sclerodermataceae</taxon>
        <taxon>Scleroderma</taxon>
    </lineage>
</organism>
<keyword evidence="1" id="KW-0234">DNA repair</keyword>
<comment type="similarity">
    <text evidence="1">Belongs to the helicase family.</text>
</comment>
<reference evidence="3 4" key="1">
    <citation type="submission" date="2014-04" db="EMBL/GenBank/DDBJ databases">
        <authorList>
            <consortium name="DOE Joint Genome Institute"/>
            <person name="Kuo A."/>
            <person name="Kohler A."/>
            <person name="Nagy L.G."/>
            <person name="Floudas D."/>
            <person name="Copeland A."/>
            <person name="Barry K.W."/>
            <person name="Cichocki N."/>
            <person name="Veneault-Fourrey C."/>
            <person name="LaButti K."/>
            <person name="Lindquist E.A."/>
            <person name="Lipzen A."/>
            <person name="Lundell T."/>
            <person name="Morin E."/>
            <person name="Murat C."/>
            <person name="Sun H."/>
            <person name="Tunlid A."/>
            <person name="Henrissat B."/>
            <person name="Grigoriev I.V."/>
            <person name="Hibbett D.S."/>
            <person name="Martin F."/>
            <person name="Nordberg H.P."/>
            <person name="Cantor M.N."/>
            <person name="Hua S.X."/>
        </authorList>
    </citation>
    <scope>NUCLEOTIDE SEQUENCE [LARGE SCALE GENOMIC DNA]</scope>
    <source>
        <strain evidence="3 4">Foug A</strain>
    </source>
</reference>
<dbReference type="Pfam" id="PF05970">
    <property type="entry name" value="PIF1"/>
    <property type="match status" value="1"/>
</dbReference>
<dbReference type="EMBL" id="KN822103">
    <property type="protein sequence ID" value="KIM57269.1"/>
    <property type="molecule type" value="Genomic_DNA"/>
</dbReference>
<dbReference type="InParanoid" id="A0A0C3DLZ4"/>
<dbReference type="GO" id="GO:0000723">
    <property type="term" value="P:telomere maintenance"/>
    <property type="evidence" value="ECO:0007669"/>
    <property type="project" value="InterPro"/>
</dbReference>
<dbReference type="GO" id="GO:0006310">
    <property type="term" value="P:DNA recombination"/>
    <property type="evidence" value="ECO:0007669"/>
    <property type="project" value="UniProtKB-KW"/>
</dbReference>
<dbReference type="AlphaFoldDB" id="A0A0C3DLZ4"/>
<dbReference type="OrthoDB" id="3366231at2759"/>
<dbReference type="GO" id="GO:0005524">
    <property type="term" value="F:ATP binding"/>
    <property type="evidence" value="ECO:0007669"/>
    <property type="project" value="UniProtKB-KW"/>
</dbReference>
<evidence type="ECO:0000313" key="3">
    <source>
        <dbReference type="EMBL" id="KIM57269.1"/>
    </source>
</evidence>
<protein>
    <recommendedName>
        <fullName evidence="1">ATP-dependent DNA helicase</fullName>
        <ecNumber evidence="1">5.6.2.3</ecNumber>
    </recommendedName>
</protein>
<proteinExistence type="inferred from homology"/>
<keyword evidence="1" id="KW-0233">DNA recombination</keyword>
<dbReference type="PANTHER" id="PTHR10492:SF57">
    <property type="entry name" value="ATP-DEPENDENT DNA HELICASE"/>
    <property type="match status" value="1"/>
</dbReference>
<dbReference type="Proteomes" id="UP000053989">
    <property type="component" value="Unassembled WGS sequence"/>
</dbReference>
<dbReference type="EC" id="5.6.2.3" evidence="1"/>
<comment type="catalytic activity">
    <reaction evidence="1">
        <text>ATP + H2O = ADP + phosphate + H(+)</text>
        <dbReference type="Rhea" id="RHEA:13065"/>
        <dbReference type="ChEBI" id="CHEBI:15377"/>
        <dbReference type="ChEBI" id="CHEBI:15378"/>
        <dbReference type="ChEBI" id="CHEBI:30616"/>
        <dbReference type="ChEBI" id="CHEBI:43474"/>
        <dbReference type="ChEBI" id="CHEBI:456216"/>
        <dbReference type="EC" id="5.6.2.3"/>
    </reaction>
</comment>
<dbReference type="PANTHER" id="PTHR10492">
    <property type="match status" value="1"/>
</dbReference>
<gene>
    <name evidence="3" type="ORF">SCLCIDRAFT_130934</name>
</gene>
<feature type="domain" description="DNA helicase Pif1-like DEAD-box helicase" evidence="2">
    <location>
        <begin position="5"/>
        <end position="100"/>
    </location>
</feature>
<name>A0A0C3DLZ4_9AGAM</name>
<reference evidence="4" key="2">
    <citation type="submission" date="2015-01" db="EMBL/GenBank/DDBJ databases">
        <title>Evolutionary Origins and Diversification of the Mycorrhizal Mutualists.</title>
        <authorList>
            <consortium name="DOE Joint Genome Institute"/>
            <consortium name="Mycorrhizal Genomics Consortium"/>
            <person name="Kohler A."/>
            <person name="Kuo A."/>
            <person name="Nagy L.G."/>
            <person name="Floudas D."/>
            <person name="Copeland A."/>
            <person name="Barry K.W."/>
            <person name="Cichocki N."/>
            <person name="Veneault-Fourrey C."/>
            <person name="LaButti K."/>
            <person name="Lindquist E.A."/>
            <person name="Lipzen A."/>
            <person name="Lundell T."/>
            <person name="Morin E."/>
            <person name="Murat C."/>
            <person name="Riley R."/>
            <person name="Ohm R."/>
            <person name="Sun H."/>
            <person name="Tunlid A."/>
            <person name="Henrissat B."/>
            <person name="Grigoriev I.V."/>
            <person name="Hibbett D.S."/>
            <person name="Martin F."/>
        </authorList>
    </citation>
    <scope>NUCLEOTIDE SEQUENCE [LARGE SCALE GENOMIC DNA]</scope>
    <source>
        <strain evidence="4">Foug A</strain>
    </source>
</reference>
<dbReference type="STRING" id="1036808.A0A0C3DLZ4"/>
<sequence length="103" mass="11413">VPVNDKNEMLQSPIKATDSRGELIKQASIIIWDEGPMVNRAVLACVEEVCRTVMENDHPFGGKIVVVLGDFRQTCPVIRGGTRAQVIDASIKSSPLWELFTIY</sequence>
<keyword evidence="1" id="KW-0547">Nucleotide-binding</keyword>
<keyword evidence="4" id="KW-1185">Reference proteome</keyword>
<keyword evidence="1" id="KW-0378">Hydrolase</keyword>
<dbReference type="GO" id="GO:0006281">
    <property type="term" value="P:DNA repair"/>
    <property type="evidence" value="ECO:0007669"/>
    <property type="project" value="UniProtKB-KW"/>
</dbReference>
<dbReference type="InterPro" id="IPR010285">
    <property type="entry name" value="DNA_helicase_pif1-like_DEAD"/>
</dbReference>
<evidence type="ECO:0000259" key="2">
    <source>
        <dbReference type="Pfam" id="PF05970"/>
    </source>
</evidence>
<evidence type="ECO:0000256" key="1">
    <source>
        <dbReference type="RuleBase" id="RU363044"/>
    </source>
</evidence>
<dbReference type="HOGENOM" id="CLU_001324_8_2_1"/>
<evidence type="ECO:0000313" key="4">
    <source>
        <dbReference type="Proteomes" id="UP000053989"/>
    </source>
</evidence>
<keyword evidence="1" id="KW-0347">Helicase</keyword>
<keyword evidence="1" id="KW-0227">DNA damage</keyword>
<dbReference type="Gene3D" id="3.40.50.300">
    <property type="entry name" value="P-loop containing nucleotide triphosphate hydrolases"/>
    <property type="match status" value="1"/>
</dbReference>
<accession>A0A0C3DLZ4</accession>
<dbReference type="InterPro" id="IPR027417">
    <property type="entry name" value="P-loop_NTPase"/>
</dbReference>
<feature type="non-terminal residue" evidence="3">
    <location>
        <position position="1"/>
    </location>
</feature>
<keyword evidence="1" id="KW-0067">ATP-binding</keyword>
<dbReference type="GO" id="GO:0016887">
    <property type="term" value="F:ATP hydrolysis activity"/>
    <property type="evidence" value="ECO:0007669"/>
    <property type="project" value="RHEA"/>
</dbReference>